<accession>E3IV42</accession>
<dbReference type="Proteomes" id="UP000002484">
    <property type="component" value="Chromosome"/>
</dbReference>
<evidence type="ECO:0000256" key="1">
    <source>
        <dbReference type="ARBA" id="ARBA00009437"/>
    </source>
</evidence>
<evidence type="ECO:0000256" key="4">
    <source>
        <dbReference type="ARBA" id="ARBA00023163"/>
    </source>
</evidence>
<gene>
    <name evidence="6" type="ordered locus">FraEuI1c_2012</name>
</gene>
<comment type="similarity">
    <text evidence="1">Belongs to the LysR transcriptional regulatory family.</text>
</comment>
<dbReference type="OrthoDB" id="9789529at2"/>
<dbReference type="Pfam" id="PF00126">
    <property type="entry name" value="HTH_1"/>
    <property type="match status" value="1"/>
</dbReference>
<dbReference type="PROSITE" id="PS50931">
    <property type="entry name" value="HTH_LYSR"/>
    <property type="match status" value="1"/>
</dbReference>
<dbReference type="Pfam" id="PF03466">
    <property type="entry name" value="LysR_substrate"/>
    <property type="match status" value="1"/>
</dbReference>
<keyword evidence="4" id="KW-0804">Transcription</keyword>
<dbReference type="eggNOG" id="COG0583">
    <property type="taxonomic scope" value="Bacteria"/>
</dbReference>
<dbReference type="PANTHER" id="PTHR30579">
    <property type="entry name" value="TRANSCRIPTIONAL REGULATOR"/>
    <property type="match status" value="1"/>
</dbReference>
<proteinExistence type="inferred from homology"/>
<evidence type="ECO:0000256" key="3">
    <source>
        <dbReference type="ARBA" id="ARBA00023125"/>
    </source>
</evidence>
<feature type="domain" description="HTH lysR-type" evidence="5">
    <location>
        <begin position="5"/>
        <end position="62"/>
    </location>
</feature>
<keyword evidence="7" id="KW-1185">Reference proteome</keyword>
<dbReference type="InterPro" id="IPR036390">
    <property type="entry name" value="WH_DNA-bd_sf"/>
</dbReference>
<organism evidence="6 7">
    <name type="scientific">Pseudofrankia inefficax (strain DSM 45817 / CECT 9037 / DDB 130130 / EuI1c)</name>
    <name type="common">Frankia inefficax</name>
    <dbReference type="NCBI Taxonomy" id="298654"/>
    <lineage>
        <taxon>Bacteria</taxon>
        <taxon>Bacillati</taxon>
        <taxon>Actinomycetota</taxon>
        <taxon>Actinomycetes</taxon>
        <taxon>Frankiales</taxon>
        <taxon>Frankiaceae</taxon>
        <taxon>Pseudofrankia</taxon>
    </lineage>
</organism>
<reference evidence="6 7" key="1">
    <citation type="submission" date="2010-10" db="EMBL/GenBank/DDBJ databases">
        <title>Complete sequence of Frankia sp. EuI1c.</title>
        <authorList>
            <consortium name="US DOE Joint Genome Institute"/>
            <person name="Lucas S."/>
            <person name="Copeland A."/>
            <person name="Lapidus A."/>
            <person name="Cheng J.-F."/>
            <person name="Bruce D."/>
            <person name="Goodwin L."/>
            <person name="Pitluck S."/>
            <person name="Chertkov O."/>
            <person name="Detter J.C."/>
            <person name="Han C."/>
            <person name="Tapia R."/>
            <person name="Land M."/>
            <person name="Hauser L."/>
            <person name="Jeffries C."/>
            <person name="Kyrpides N."/>
            <person name="Ivanova N."/>
            <person name="Mikhailova N."/>
            <person name="Beauchemin N."/>
            <person name="Sen A."/>
            <person name="Sur S.A."/>
            <person name="Gtari M."/>
            <person name="Wall L."/>
            <person name="Tisa L."/>
            <person name="Woyke T."/>
        </authorList>
    </citation>
    <scope>NUCLEOTIDE SEQUENCE [LARGE SCALE GENOMIC DNA]</scope>
    <source>
        <strain evidence="7">DSM 45817 / CECT 9037 / EuI1c</strain>
    </source>
</reference>
<dbReference type="GO" id="GO:0003700">
    <property type="term" value="F:DNA-binding transcription factor activity"/>
    <property type="evidence" value="ECO:0007669"/>
    <property type="project" value="InterPro"/>
</dbReference>
<protein>
    <submittedName>
        <fullName evidence="6">Transcriptional regulator, LysR family</fullName>
    </submittedName>
</protein>
<dbReference type="Gene3D" id="3.40.190.10">
    <property type="entry name" value="Periplasmic binding protein-like II"/>
    <property type="match status" value="2"/>
</dbReference>
<evidence type="ECO:0000259" key="5">
    <source>
        <dbReference type="PROSITE" id="PS50931"/>
    </source>
</evidence>
<dbReference type="InterPro" id="IPR005119">
    <property type="entry name" value="LysR_subst-bd"/>
</dbReference>
<dbReference type="HOGENOM" id="CLU_039613_1_0_11"/>
<dbReference type="InterPro" id="IPR000847">
    <property type="entry name" value="LysR_HTH_N"/>
</dbReference>
<dbReference type="InParanoid" id="E3IV42"/>
<dbReference type="GO" id="GO:0003677">
    <property type="term" value="F:DNA binding"/>
    <property type="evidence" value="ECO:0007669"/>
    <property type="project" value="UniProtKB-KW"/>
</dbReference>
<dbReference type="SUPFAM" id="SSF53850">
    <property type="entry name" value="Periplasmic binding protein-like II"/>
    <property type="match status" value="1"/>
</dbReference>
<dbReference type="KEGG" id="fri:FraEuI1c_2012"/>
<keyword evidence="2" id="KW-0805">Transcription regulation</keyword>
<keyword evidence="3" id="KW-0238">DNA-binding</keyword>
<dbReference type="InterPro" id="IPR036388">
    <property type="entry name" value="WH-like_DNA-bd_sf"/>
</dbReference>
<dbReference type="STRING" id="298654.FraEuI1c_2012"/>
<evidence type="ECO:0000313" key="6">
    <source>
        <dbReference type="EMBL" id="ADP80062.1"/>
    </source>
</evidence>
<name>E3IV42_PSEI1</name>
<evidence type="ECO:0000256" key="2">
    <source>
        <dbReference type="ARBA" id="ARBA00023015"/>
    </source>
</evidence>
<dbReference type="InterPro" id="IPR050176">
    <property type="entry name" value="LTTR"/>
</dbReference>
<evidence type="ECO:0000313" key="7">
    <source>
        <dbReference type="Proteomes" id="UP000002484"/>
    </source>
</evidence>
<dbReference type="AlphaFoldDB" id="E3IV42"/>
<dbReference type="RefSeq" id="WP_013423181.1">
    <property type="nucleotide sequence ID" value="NC_014666.1"/>
</dbReference>
<dbReference type="Gene3D" id="1.10.10.10">
    <property type="entry name" value="Winged helix-like DNA-binding domain superfamily/Winged helix DNA-binding domain"/>
    <property type="match status" value="1"/>
</dbReference>
<dbReference type="SUPFAM" id="SSF46785">
    <property type="entry name" value="Winged helix' DNA-binding domain"/>
    <property type="match status" value="1"/>
</dbReference>
<dbReference type="EMBL" id="CP002299">
    <property type="protein sequence ID" value="ADP80062.1"/>
    <property type="molecule type" value="Genomic_DNA"/>
</dbReference>
<dbReference type="PANTHER" id="PTHR30579:SF7">
    <property type="entry name" value="HTH-TYPE TRANSCRIPTIONAL REGULATOR LRHA-RELATED"/>
    <property type="match status" value="1"/>
</dbReference>
<dbReference type="PRINTS" id="PR00039">
    <property type="entry name" value="HTHLYSR"/>
</dbReference>
<sequence length="291" mass="30618">MAGVLDIVALRSLTSIADSGGFRRAADSLHLSQSAVSQHIRRLEQVCGRPLVRRGGNRAQFTPEGELLVAEARKILAAHDDALGRLQAADSGRTLVIGATEHAADLLLPSITARLRTSFPDCSVRFRIDRGKQLNDRLDEGALDASLFMGDVRGRDVSPAGALPLAWYAAPGWHLPEGRGDIPLVAIDEPCTIRRRALKVLGDSGQAGSVVCEAGHLAGVLHAARAGLGVALLAHLGTAPEGLEQRHDLPPVEPEPLHVRGRRGAPAALVTAVAEAASGLLYAPAPVGRDR</sequence>